<feature type="transmembrane region" description="Helical" evidence="7">
    <location>
        <begin position="51"/>
        <end position="73"/>
    </location>
</feature>
<accession>A0A7K1V8G9</accession>
<evidence type="ECO:0000256" key="5">
    <source>
        <dbReference type="ARBA" id="ARBA00022989"/>
    </source>
</evidence>
<feature type="transmembrane region" description="Helical" evidence="7">
    <location>
        <begin position="231"/>
        <end position="252"/>
    </location>
</feature>
<feature type="transmembrane region" description="Helical" evidence="7">
    <location>
        <begin position="112"/>
        <end position="132"/>
    </location>
</feature>
<keyword evidence="2" id="KW-0813">Transport</keyword>
<feature type="transmembrane region" description="Helical" evidence="7">
    <location>
        <begin position="22"/>
        <end position="45"/>
    </location>
</feature>
<comment type="caution">
    <text evidence="9">The sequence shown here is derived from an EMBL/GenBank/DDBJ whole genome shotgun (WGS) entry which is preliminary data.</text>
</comment>
<feature type="transmembrane region" description="Helical" evidence="7">
    <location>
        <begin position="85"/>
        <end position="106"/>
    </location>
</feature>
<dbReference type="PANTHER" id="PTHR23513:SF11">
    <property type="entry name" value="STAPHYLOFERRIN A TRANSPORTER"/>
    <property type="match status" value="1"/>
</dbReference>
<dbReference type="Proteomes" id="UP000466794">
    <property type="component" value="Unassembled WGS sequence"/>
</dbReference>
<evidence type="ECO:0000313" key="9">
    <source>
        <dbReference type="EMBL" id="MVU82749.1"/>
    </source>
</evidence>
<sequence>MSTPPAAATSPWTPLRINTFRALWLASIASNVGSWMHLVSASWLMTTLTGSAALVALLSTASAMPSFVLALPAGALADILDRRRLILFTQAWQLVMAALLGALTLAHSVNPALLLTATLLLGVGATLGMPAFSSITPELVPATQLPAAISLNSVAMTASQAIGPAIGGVLVAAVGSGGVFLLNAASFLGVLAVVYVWRRQVTAGALPPEHLTTAIRTGLRYVANAPELRAVLVRAAGFVLCYGALPSLLAVVTRVRLHQSASTYGLLLGVLGVGGVCGALILPRVRGRFSPDRIALIFSLLYAACLLTVAQLTAFPPAVPVLFLAGMAGMGVMSTLNIAAQSVLPSWIRGRGLAVFQLVFQLGFALSAAGWGAVASGVGLPVALSAAGIALAVQTALGVWFRLAAAESVDVQAAHVLEPFVPLTLAPDDGPIMLTVEYRIPADSLAEFHAAIPDLRRSRRRDGAMHWAMYSDPVDTDRHVETFISPSWVEHERLSQRMTGTDALAVQRILSLHVGTEDPMLRALVSDRVRRG</sequence>
<gene>
    <name evidence="9" type="ORF">GPX89_36635</name>
</gene>
<dbReference type="SUPFAM" id="SSF103473">
    <property type="entry name" value="MFS general substrate transporter"/>
    <property type="match status" value="1"/>
</dbReference>
<dbReference type="Pfam" id="PF05977">
    <property type="entry name" value="MFS_3"/>
    <property type="match status" value="1"/>
</dbReference>
<feature type="transmembrane region" description="Helical" evidence="7">
    <location>
        <begin position="153"/>
        <end position="174"/>
    </location>
</feature>
<feature type="transmembrane region" description="Helical" evidence="7">
    <location>
        <begin position="294"/>
        <end position="315"/>
    </location>
</feature>
<evidence type="ECO:0000256" key="3">
    <source>
        <dbReference type="ARBA" id="ARBA00022475"/>
    </source>
</evidence>
<proteinExistence type="predicted"/>
<evidence type="ECO:0000256" key="4">
    <source>
        <dbReference type="ARBA" id="ARBA00022692"/>
    </source>
</evidence>
<evidence type="ECO:0000259" key="8">
    <source>
        <dbReference type="PROSITE" id="PS50850"/>
    </source>
</evidence>
<organism evidence="9 10">
    <name type="scientific">Nocardia terrae</name>
    <dbReference type="NCBI Taxonomy" id="2675851"/>
    <lineage>
        <taxon>Bacteria</taxon>
        <taxon>Bacillati</taxon>
        <taxon>Actinomycetota</taxon>
        <taxon>Actinomycetes</taxon>
        <taxon>Mycobacteriales</taxon>
        <taxon>Nocardiaceae</taxon>
        <taxon>Nocardia</taxon>
    </lineage>
</organism>
<feature type="transmembrane region" description="Helical" evidence="7">
    <location>
        <begin position="264"/>
        <end position="282"/>
    </location>
</feature>
<dbReference type="Gene3D" id="1.20.1250.20">
    <property type="entry name" value="MFS general substrate transporter like domains"/>
    <property type="match status" value="1"/>
</dbReference>
<keyword evidence="6 7" id="KW-0472">Membrane</keyword>
<evidence type="ECO:0000313" key="10">
    <source>
        <dbReference type="Proteomes" id="UP000466794"/>
    </source>
</evidence>
<evidence type="ECO:0000256" key="2">
    <source>
        <dbReference type="ARBA" id="ARBA00022448"/>
    </source>
</evidence>
<dbReference type="PANTHER" id="PTHR23513">
    <property type="entry name" value="INTEGRAL MEMBRANE EFFLUX PROTEIN-RELATED"/>
    <property type="match status" value="1"/>
</dbReference>
<keyword evidence="4 7" id="KW-0812">Transmembrane</keyword>
<name>A0A7K1V8G9_9NOCA</name>
<feature type="transmembrane region" description="Helical" evidence="7">
    <location>
        <begin position="380"/>
        <end position="401"/>
    </location>
</feature>
<dbReference type="AlphaFoldDB" id="A0A7K1V8G9"/>
<dbReference type="RefSeq" id="WP_157392321.1">
    <property type="nucleotide sequence ID" value="NZ_WRPP01000010.1"/>
</dbReference>
<keyword evidence="5 7" id="KW-1133">Transmembrane helix</keyword>
<dbReference type="GO" id="GO:0022857">
    <property type="term" value="F:transmembrane transporter activity"/>
    <property type="evidence" value="ECO:0007669"/>
    <property type="project" value="InterPro"/>
</dbReference>
<dbReference type="PROSITE" id="PS50850">
    <property type="entry name" value="MFS"/>
    <property type="match status" value="1"/>
</dbReference>
<dbReference type="EMBL" id="WRPP01000010">
    <property type="protein sequence ID" value="MVU82749.1"/>
    <property type="molecule type" value="Genomic_DNA"/>
</dbReference>
<keyword evidence="10" id="KW-1185">Reference proteome</keyword>
<keyword evidence="3" id="KW-1003">Cell membrane</keyword>
<comment type="subcellular location">
    <subcellularLocation>
        <location evidence="1">Cell membrane</location>
        <topology evidence="1">Multi-pass membrane protein</topology>
    </subcellularLocation>
</comment>
<dbReference type="GO" id="GO:0005886">
    <property type="term" value="C:plasma membrane"/>
    <property type="evidence" value="ECO:0007669"/>
    <property type="project" value="UniProtKB-SubCell"/>
</dbReference>
<feature type="domain" description="Major facilitator superfamily (MFS) profile" evidence="8">
    <location>
        <begin position="19"/>
        <end position="410"/>
    </location>
</feature>
<feature type="transmembrane region" description="Helical" evidence="7">
    <location>
        <begin position="352"/>
        <end position="374"/>
    </location>
</feature>
<protein>
    <submittedName>
        <fullName evidence="9">MFS transporter</fullName>
    </submittedName>
</protein>
<evidence type="ECO:0000256" key="7">
    <source>
        <dbReference type="SAM" id="Phobius"/>
    </source>
</evidence>
<evidence type="ECO:0000256" key="6">
    <source>
        <dbReference type="ARBA" id="ARBA00023136"/>
    </source>
</evidence>
<feature type="transmembrane region" description="Helical" evidence="7">
    <location>
        <begin position="180"/>
        <end position="197"/>
    </location>
</feature>
<evidence type="ECO:0000256" key="1">
    <source>
        <dbReference type="ARBA" id="ARBA00004651"/>
    </source>
</evidence>
<dbReference type="InterPro" id="IPR010290">
    <property type="entry name" value="TM_effector"/>
</dbReference>
<reference evidence="9 10" key="1">
    <citation type="submission" date="2019-12" db="EMBL/GenBank/DDBJ databases">
        <title>Nocardia sp. nov. ET3-3 isolated from soil.</title>
        <authorList>
            <person name="Kanchanasin P."/>
            <person name="Tanasupawat S."/>
            <person name="Yuki M."/>
            <person name="Kudo T."/>
        </authorList>
    </citation>
    <scope>NUCLEOTIDE SEQUENCE [LARGE SCALE GENOMIC DNA]</scope>
    <source>
        <strain evidence="9 10">ET3-3</strain>
    </source>
</reference>
<dbReference type="CDD" id="cd06173">
    <property type="entry name" value="MFS_MefA_like"/>
    <property type="match status" value="1"/>
</dbReference>
<dbReference type="InterPro" id="IPR036259">
    <property type="entry name" value="MFS_trans_sf"/>
</dbReference>
<dbReference type="InterPro" id="IPR020846">
    <property type="entry name" value="MFS_dom"/>
</dbReference>
<feature type="transmembrane region" description="Helical" evidence="7">
    <location>
        <begin position="321"/>
        <end position="340"/>
    </location>
</feature>